<dbReference type="Proteomes" id="UP000325315">
    <property type="component" value="Unassembled WGS sequence"/>
</dbReference>
<proteinExistence type="predicted"/>
<reference evidence="2" key="1">
    <citation type="journal article" date="2019" name="Plant Biotechnol. J.">
        <title>Genome sequencing of the Australian wild diploid species Gossypium australe highlights disease resistance and delayed gland morphogenesis.</title>
        <authorList>
            <person name="Cai Y."/>
            <person name="Cai X."/>
            <person name="Wang Q."/>
            <person name="Wang P."/>
            <person name="Zhang Y."/>
            <person name="Cai C."/>
            <person name="Xu Y."/>
            <person name="Wang K."/>
            <person name="Zhou Z."/>
            <person name="Wang C."/>
            <person name="Geng S."/>
            <person name="Li B."/>
            <person name="Dong Q."/>
            <person name="Hou Y."/>
            <person name="Wang H."/>
            <person name="Ai P."/>
            <person name="Liu Z."/>
            <person name="Yi F."/>
            <person name="Sun M."/>
            <person name="An G."/>
            <person name="Cheng J."/>
            <person name="Zhang Y."/>
            <person name="Shi Q."/>
            <person name="Xie Y."/>
            <person name="Shi X."/>
            <person name="Chang Y."/>
            <person name="Huang F."/>
            <person name="Chen Y."/>
            <person name="Hong S."/>
            <person name="Mi L."/>
            <person name="Sun Q."/>
            <person name="Zhang L."/>
            <person name="Zhou B."/>
            <person name="Peng R."/>
            <person name="Zhang X."/>
            <person name="Liu F."/>
        </authorList>
    </citation>
    <scope>NUCLEOTIDE SEQUENCE [LARGE SCALE GENOMIC DNA]</scope>
    <source>
        <strain evidence="2">cv. PA1801</strain>
    </source>
</reference>
<organism evidence="1 2">
    <name type="scientific">Gossypium australe</name>
    <dbReference type="NCBI Taxonomy" id="47621"/>
    <lineage>
        <taxon>Eukaryota</taxon>
        <taxon>Viridiplantae</taxon>
        <taxon>Streptophyta</taxon>
        <taxon>Embryophyta</taxon>
        <taxon>Tracheophyta</taxon>
        <taxon>Spermatophyta</taxon>
        <taxon>Magnoliopsida</taxon>
        <taxon>eudicotyledons</taxon>
        <taxon>Gunneridae</taxon>
        <taxon>Pentapetalae</taxon>
        <taxon>rosids</taxon>
        <taxon>malvids</taxon>
        <taxon>Malvales</taxon>
        <taxon>Malvaceae</taxon>
        <taxon>Malvoideae</taxon>
        <taxon>Gossypium</taxon>
    </lineage>
</organism>
<dbReference type="EMBL" id="SMMG02000009">
    <property type="protein sequence ID" value="KAA3462873.1"/>
    <property type="molecule type" value="Genomic_DNA"/>
</dbReference>
<comment type="caution">
    <text evidence="1">The sequence shown here is derived from an EMBL/GenBank/DDBJ whole genome shotgun (WGS) entry which is preliminary data.</text>
</comment>
<protein>
    <submittedName>
        <fullName evidence="1">DNA/RNA polymerases superfamily protein</fullName>
    </submittedName>
</protein>
<keyword evidence="2" id="KW-1185">Reference proteome</keyword>
<name>A0A5B6V1K4_9ROSI</name>
<dbReference type="PANTHER" id="PTHR46148">
    <property type="entry name" value="CHROMO DOMAIN-CONTAINING PROTEIN"/>
    <property type="match status" value="1"/>
</dbReference>
<dbReference type="PANTHER" id="PTHR46148:SF44">
    <property type="entry name" value="GAG-POL POLYPROTEIN"/>
    <property type="match status" value="1"/>
</dbReference>
<dbReference type="AlphaFoldDB" id="A0A5B6V1K4"/>
<sequence>MVSDALNRKPMMKLRDMLTHLSVTDDGGLLAELQVKSTLSQQIKEKQLLDEDLVKKIQQVEQNVKGDFDVNADEWKWEMITIDFVSVLLLTPAKKDSVWVIVDWFSKSLHFLVYRTPLCWMELDKKQIVRPDLVRKIEEKVKLICERLKAALGRQKSYADLKCRDIKFQVSSKVFLKVSPWNKKHRLDPLHIVPIEEIGVQPNLTYEEESIEILAREEKALRNKSVLLVKVLWRNHKRDEAIWEVEDAMEQKYPYLFSLGKFRG</sequence>
<dbReference type="OrthoDB" id="425619at2759"/>
<gene>
    <name evidence="1" type="ORF">EPI10_029321</name>
</gene>
<accession>A0A5B6V1K4</accession>
<evidence type="ECO:0000313" key="2">
    <source>
        <dbReference type="Proteomes" id="UP000325315"/>
    </source>
</evidence>
<evidence type="ECO:0000313" key="1">
    <source>
        <dbReference type="EMBL" id="KAA3462873.1"/>
    </source>
</evidence>